<evidence type="ECO:0000256" key="5">
    <source>
        <dbReference type="ARBA" id="ARBA00022692"/>
    </source>
</evidence>
<organism evidence="9 10">
    <name type="scientific">Kiloniella laminariae</name>
    <dbReference type="NCBI Taxonomy" id="454162"/>
    <lineage>
        <taxon>Bacteria</taxon>
        <taxon>Pseudomonadati</taxon>
        <taxon>Pseudomonadota</taxon>
        <taxon>Alphaproteobacteria</taxon>
        <taxon>Rhodospirillales</taxon>
        <taxon>Kiloniellaceae</taxon>
        <taxon>Kiloniella</taxon>
    </lineage>
</organism>
<keyword evidence="3" id="KW-0813">Transport</keyword>
<feature type="transmembrane region" description="Helical" evidence="8">
    <location>
        <begin position="78"/>
        <end position="95"/>
    </location>
</feature>
<protein>
    <submittedName>
        <fullName evidence="9">Iron ABC transporter permease</fullName>
    </submittedName>
</protein>
<evidence type="ECO:0000256" key="6">
    <source>
        <dbReference type="ARBA" id="ARBA00022989"/>
    </source>
</evidence>
<keyword evidence="5 8" id="KW-0812">Transmembrane</keyword>
<evidence type="ECO:0000313" key="10">
    <source>
        <dbReference type="Proteomes" id="UP001069802"/>
    </source>
</evidence>
<feature type="transmembrane region" description="Helical" evidence="8">
    <location>
        <begin position="255"/>
        <end position="284"/>
    </location>
</feature>
<feature type="transmembrane region" description="Helical" evidence="8">
    <location>
        <begin position="215"/>
        <end position="235"/>
    </location>
</feature>
<name>A0ABT4LKJ9_9PROT</name>
<evidence type="ECO:0000256" key="3">
    <source>
        <dbReference type="ARBA" id="ARBA00022448"/>
    </source>
</evidence>
<dbReference type="SUPFAM" id="SSF81345">
    <property type="entry name" value="ABC transporter involved in vitamin B12 uptake, BtuC"/>
    <property type="match status" value="1"/>
</dbReference>
<dbReference type="RefSeq" id="WP_269423780.1">
    <property type="nucleotide sequence ID" value="NZ_JAPWGY010000004.1"/>
</dbReference>
<comment type="caution">
    <text evidence="9">The sequence shown here is derived from an EMBL/GenBank/DDBJ whole genome shotgun (WGS) entry which is preliminary data.</text>
</comment>
<dbReference type="PANTHER" id="PTHR30472">
    <property type="entry name" value="FERRIC ENTEROBACTIN TRANSPORT SYSTEM PERMEASE PROTEIN"/>
    <property type="match status" value="1"/>
</dbReference>
<evidence type="ECO:0000256" key="4">
    <source>
        <dbReference type="ARBA" id="ARBA00022475"/>
    </source>
</evidence>
<evidence type="ECO:0000256" key="7">
    <source>
        <dbReference type="ARBA" id="ARBA00023136"/>
    </source>
</evidence>
<evidence type="ECO:0000313" key="9">
    <source>
        <dbReference type="EMBL" id="MCZ4281615.1"/>
    </source>
</evidence>
<keyword evidence="10" id="KW-1185">Reference proteome</keyword>
<keyword evidence="6 8" id="KW-1133">Transmembrane helix</keyword>
<feature type="transmembrane region" description="Helical" evidence="8">
    <location>
        <begin position="12"/>
        <end position="35"/>
    </location>
</feature>
<dbReference type="Gene3D" id="1.10.3470.10">
    <property type="entry name" value="ABC transporter involved in vitamin B12 uptake, BtuC"/>
    <property type="match status" value="1"/>
</dbReference>
<dbReference type="EMBL" id="JAPWGY010000004">
    <property type="protein sequence ID" value="MCZ4281615.1"/>
    <property type="molecule type" value="Genomic_DNA"/>
</dbReference>
<dbReference type="Pfam" id="PF01032">
    <property type="entry name" value="FecCD"/>
    <property type="match status" value="1"/>
</dbReference>
<accession>A0ABT4LKJ9</accession>
<feature type="transmembrane region" description="Helical" evidence="8">
    <location>
        <begin position="133"/>
        <end position="153"/>
    </location>
</feature>
<feature type="transmembrane region" description="Helical" evidence="8">
    <location>
        <begin position="296"/>
        <end position="318"/>
    </location>
</feature>
<dbReference type="CDD" id="cd06550">
    <property type="entry name" value="TM_ABC_iron-siderophores_like"/>
    <property type="match status" value="1"/>
</dbReference>
<evidence type="ECO:0000256" key="8">
    <source>
        <dbReference type="SAM" id="Phobius"/>
    </source>
</evidence>
<dbReference type="InterPro" id="IPR000522">
    <property type="entry name" value="ABC_transptr_permease_BtuC"/>
</dbReference>
<evidence type="ECO:0000256" key="2">
    <source>
        <dbReference type="ARBA" id="ARBA00007935"/>
    </source>
</evidence>
<comment type="similarity">
    <text evidence="2">Belongs to the binding-protein-dependent transport system permease family. FecCD subfamily.</text>
</comment>
<comment type="subcellular location">
    <subcellularLocation>
        <location evidence="1">Cell membrane</location>
        <topology evidence="1">Multi-pass membrane protein</topology>
    </subcellularLocation>
</comment>
<keyword evidence="7 8" id="KW-0472">Membrane</keyword>
<keyword evidence="4" id="KW-1003">Cell membrane</keyword>
<feature type="transmembrane region" description="Helical" evidence="8">
    <location>
        <begin position="324"/>
        <end position="343"/>
    </location>
</feature>
<dbReference type="Proteomes" id="UP001069802">
    <property type="component" value="Unassembled WGS sequence"/>
</dbReference>
<gene>
    <name evidence="9" type="ORF">O4H49_12565</name>
</gene>
<reference evidence="9" key="1">
    <citation type="submission" date="2022-12" db="EMBL/GenBank/DDBJ databases">
        <title>Bacterial isolates from different developmental stages of Nematostella vectensis.</title>
        <authorList>
            <person name="Fraune S."/>
        </authorList>
    </citation>
    <scope>NUCLEOTIDE SEQUENCE</scope>
    <source>
        <strain evidence="9">G21630-S1</strain>
    </source>
</reference>
<dbReference type="PANTHER" id="PTHR30472:SF67">
    <property type="entry name" value="PERMEASE OF ABC TRANSPORTER-RELATED"/>
    <property type="match status" value="1"/>
</dbReference>
<evidence type="ECO:0000256" key="1">
    <source>
        <dbReference type="ARBA" id="ARBA00004651"/>
    </source>
</evidence>
<sequence length="347" mass="37305">MSDRPDKKLRHQSLGIILVPLSIFLLLSMTVAVAVGPVSVPLEKVWQIAFQQIFPDLLETNWSKGQANIIWDIRFPRVLLGVIVGAGLATVGAVLQATTRNPLADPYLFGVSSGAALGAVTVIVHLGSFAGLYSLPIAAFIGALCSLLLVALLSSRDSQLTSDRLILAGISVSFILMSLTNFMIFQGDQRAAHSVVFWMLGGLGMARWSQLWIPALLFIGGFSYLLLQARVLNALMTGEESALTLGIDVKRHRLYLFTCCAVITGIIVALSGAIGFVGLMIPHIVRQIFGSDNRRVLPLCAGIGAIFLVWVDVLARMLLSPQELPIGIITAAFGGVFFVGLLLKRPD</sequence>
<feature type="transmembrane region" description="Helical" evidence="8">
    <location>
        <begin position="165"/>
        <end position="185"/>
    </location>
</feature>
<dbReference type="InterPro" id="IPR037294">
    <property type="entry name" value="ABC_BtuC-like"/>
</dbReference>
<proteinExistence type="inferred from homology"/>
<feature type="transmembrane region" description="Helical" evidence="8">
    <location>
        <begin position="107"/>
        <end position="127"/>
    </location>
</feature>